<reference evidence="1" key="1">
    <citation type="journal article" date="2015" name="Nature">
        <title>Complex archaea that bridge the gap between prokaryotes and eukaryotes.</title>
        <authorList>
            <person name="Spang A."/>
            <person name="Saw J.H."/>
            <person name="Jorgensen S.L."/>
            <person name="Zaremba-Niedzwiedzka K."/>
            <person name="Martijn J."/>
            <person name="Lind A.E."/>
            <person name="van Eijk R."/>
            <person name="Schleper C."/>
            <person name="Guy L."/>
            <person name="Ettema T.J."/>
        </authorList>
    </citation>
    <scope>NUCLEOTIDE SEQUENCE</scope>
</reference>
<dbReference type="EMBL" id="LAZR01003424">
    <property type="protein sequence ID" value="KKN18466.1"/>
    <property type="molecule type" value="Genomic_DNA"/>
</dbReference>
<accession>A0A0F9QZB4</accession>
<protein>
    <submittedName>
        <fullName evidence="1">Uncharacterized protein</fullName>
    </submittedName>
</protein>
<evidence type="ECO:0000313" key="1">
    <source>
        <dbReference type="EMBL" id="KKN18466.1"/>
    </source>
</evidence>
<proteinExistence type="predicted"/>
<name>A0A0F9QZB4_9ZZZZ</name>
<organism evidence="1">
    <name type="scientific">marine sediment metagenome</name>
    <dbReference type="NCBI Taxonomy" id="412755"/>
    <lineage>
        <taxon>unclassified sequences</taxon>
        <taxon>metagenomes</taxon>
        <taxon>ecological metagenomes</taxon>
    </lineage>
</organism>
<gene>
    <name evidence="1" type="ORF">LCGC14_0955510</name>
</gene>
<comment type="caution">
    <text evidence="1">The sequence shown here is derived from an EMBL/GenBank/DDBJ whole genome shotgun (WGS) entry which is preliminary data.</text>
</comment>
<sequence>MNTPLNQKLMEGNLLQILAGALTNSFVALTLTNETRAISIFNPSFDNDLRYSLDGGTTWLTIRPLGSVDRPYISKTLAVRSSAGTDRYEVEIAHIQ</sequence>
<dbReference type="AlphaFoldDB" id="A0A0F9QZB4"/>